<dbReference type="InterPro" id="IPR017870">
    <property type="entry name" value="FeS_cluster_insertion_CS"/>
</dbReference>
<proteinExistence type="predicted"/>
<dbReference type="PANTHER" id="PTHR43011">
    <property type="entry name" value="IRON-SULFUR CLUSTER ASSEMBLY 2 HOMOLOG, MITOCHONDRIAL"/>
    <property type="match status" value="1"/>
</dbReference>
<dbReference type="Gene3D" id="2.60.300.12">
    <property type="entry name" value="HesB-like domain"/>
    <property type="match status" value="1"/>
</dbReference>
<dbReference type="InterPro" id="IPR000361">
    <property type="entry name" value="ATAP_core_dom"/>
</dbReference>
<dbReference type="PANTHER" id="PTHR43011:SF1">
    <property type="entry name" value="IRON-SULFUR CLUSTER ASSEMBLY 2 HOMOLOG, MITOCHONDRIAL"/>
    <property type="match status" value="1"/>
</dbReference>
<dbReference type="RefSeq" id="WP_209350495.1">
    <property type="nucleotide sequence ID" value="NZ_JAGIYZ010000002.1"/>
</dbReference>
<evidence type="ECO:0000313" key="3">
    <source>
        <dbReference type="Proteomes" id="UP000680815"/>
    </source>
</evidence>
<sequence>MPDGTSTPPAFRVTDRARAQIAEIAAREGKPGAGLRLAVEAGGCSGFQYRFGIEEAAAEEDLVFGDGPGRVFVDPVSLDLLAGAELDWAEELIGAHFAIRNPQAVSACGCGTSFSVG</sequence>
<protein>
    <submittedName>
        <fullName evidence="2">Iron-sulfur cluster assembly accessory protein</fullName>
    </submittedName>
</protein>
<dbReference type="NCBIfam" id="TIGR00049">
    <property type="entry name" value="iron-sulfur cluster assembly accessory protein"/>
    <property type="match status" value="1"/>
</dbReference>
<keyword evidence="3" id="KW-1185">Reference proteome</keyword>
<gene>
    <name evidence="2" type="ORF">J5Y09_04310</name>
</gene>
<organism evidence="2 3">
    <name type="scientific">Roseomonas nitratireducens</name>
    <dbReference type="NCBI Taxonomy" id="2820810"/>
    <lineage>
        <taxon>Bacteria</taxon>
        <taxon>Pseudomonadati</taxon>
        <taxon>Pseudomonadota</taxon>
        <taxon>Alphaproteobacteria</taxon>
        <taxon>Acetobacterales</taxon>
        <taxon>Roseomonadaceae</taxon>
        <taxon>Roseomonas</taxon>
    </lineage>
</organism>
<dbReference type="Proteomes" id="UP000680815">
    <property type="component" value="Unassembled WGS sequence"/>
</dbReference>
<comment type="caution">
    <text evidence="2">The sequence shown here is derived from an EMBL/GenBank/DDBJ whole genome shotgun (WGS) entry which is preliminary data.</text>
</comment>
<dbReference type="InterPro" id="IPR035903">
    <property type="entry name" value="HesB-like_dom_sf"/>
</dbReference>
<reference evidence="2 3" key="1">
    <citation type="submission" date="2021-03" db="EMBL/GenBank/DDBJ databases">
        <authorList>
            <person name="So Y."/>
        </authorList>
    </citation>
    <scope>NUCLEOTIDE SEQUENCE [LARGE SCALE GENOMIC DNA]</scope>
    <source>
        <strain evidence="2 3">PWR1</strain>
    </source>
</reference>
<evidence type="ECO:0000313" key="2">
    <source>
        <dbReference type="EMBL" id="MBP0463124.1"/>
    </source>
</evidence>
<dbReference type="PROSITE" id="PS01152">
    <property type="entry name" value="HESB"/>
    <property type="match status" value="1"/>
</dbReference>
<evidence type="ECO:0000259" key="1">
    <source>
        <dbReference type="Pfam" id="PF01521"/>
    </source>
</evidence>
<dbReference type="Pfam" id="PF01521">
    <property type="entry name" value="Fe-S_biosyn"/>
    <property type="match status" value="1"/>
</dbReference>
<feature type="domain" description="Core" evidence="1">
    <location>
        <begin position="12"/>
        <end position="111"/>
    </location>
</feature>
<dbReference type="EMBL" id="JAGIYZ010000002">
    <property type="protein sequence ID" value="MBP0463124.1"/>
    <property type="molecule type" value="Genomic_DNA"/>
</dbReference>
<dbReference type="SUPFAM" id="SSF89360">
    <property type="entry name" value="HesB-like domain"/>
    <property type="match status" value="1"/>
</dbReference>
<name>A0ABS4APG5_9PROT</name>
<accession>A0ABS4APG5</accession>
<dbReference type="InterPro" id="IPR016092">
    <property type="entry name" value="ATAP"/>
</dbReference>